<feature type="transmembrane region" description="Helical" evidence="1">
    <location>
        <begin position="98"/>
        <end position="117"/>
    </location>
</feature>
<gene>
    <name evidence="2" type="ORF">CH371_06175</name>
</gene>
<dbReference type="EMBL" id="NPDT01000001">
    <property type="protein sequence ID" value="PJZ67594.1"/>
    <property type="molecule type" value="Genomic_DNA"/>
</dbReference>
<dbReference type="AlphaFoldDB" id="A0A2M9ZGT9"/>
<reference evidence="2 3" key="1">
    <citation type="submission" date="2017-07" db="EMBL/GenBank/DDBJ databases">
        <title>Leptospira spp. isolated from tropical soils.</title>
        <authorList>
            <person name="Thibeaux R."/>
            <person name="Iraola G."/>
            <person name="Ferres I."/>
            <person name="Bierque E."/>
            <person name="Girault D."/>
            <person name="Soupe-Gilbert M.-E."/>
            <person name="Picardeau M."/>
            <person name="Goarant C."/>
        </authorList>
    </citation>
    <scope>NUCLEOTIDE SEQUENCE [LARGE SCALE GENOMIC DNA]</scope>
    <source>
        <strain evidence="2 3">FH2-C-A2</strain>
    </source>
</reference>
<evidence type="ECO:0000256" key="1">
    <source>
        <dbReference type="SAM" id="Phobius"/>
    </source>
</evidence>
<comment type="caution">
    <text evidence="2">The sequence shown here is derived from an EMBL/GenBank/DDBJ whole genome shotgun (WGS) entry which is preliminary data.</text>
</comment>
<keyword evidence="1" id="KW-0472">Membrane</keyword>
<sequence length="385" mass="43518">MRNIMKDRIRLAFCLVLVFIIFSNCAIFNRKNTPLVVKVEEHLIPEDTGPRILAAPIYIPLGLVAGILDLFIVHPIIRIPDAYRDTIQVLWTPHPENGYVTRMAFLPIVTALTPFFFAGDLLIRSSFDVNGNVDRSRIEQNSIPKKTVEEALESGDKETIIALLKLPVHNWPPELTVKVIEKFSEDQEIVGLAVIRLAETGKKSKKIDPRYDSYLIQFLGRTEDIDSAICRYFESIRSEAGANALVSILLSRKVASHSEELYTGTVIAVGKSKPILELLSLNSKNAEKRRNFVREFDYRFKRQYNDENVSESILLLNKDSQIDEILCKYFASMRSAMASQALLKLLVSGQANKASAKYYILAILQIGVEKDVQLVVDRFTSQPSK</sequence>
<name>A0A2M9ZGT9_9LEPT</name>
<keyword evidence="1" id="KW-0812">Transmembrane</keyword>
<organism evidence="2 3">
    <name type="scientific">Leptospira wolffii</name>
    <dbReference type="NCBI Taxonomy" id="409998"/>
    <lineage>
        <taxon>Bacteria</taxon>
        <taxon>Pseudomonadati</taxon>
        <taxon>Spirochaetota</taxon>
        <taxon>Spirochaetia</taxon>
        <taxon>Leptospirales</taxon>
        <taxon>Leptospiraceae</taxon>
        <taxon>Leptospira</taxon>
    </lineage>
</organism>
<evidence type="ECO:0000313" key="3">
    <source>
        <dbReference type="Proteomes" id="UP000231912"/>
    </source>
</evidence>
<evidence type="ECO:0000313" key="2">
    <source>
        <dbReference type="EMBL" id="PJZ67594.1"/>
    </source>
</evidence>
<dbReference type="Proteomes" id="UP000231912">
    <property type="component" value="Unassembled WGS sequence"/>
</dbReference>
<protein>
    <submittedName>
        <fullName evidence="2">Uncharacterized protein</fullName>
    </submittedName>
</protein>
<keyword evidence="1" id="KW-1133">Transmembrane helix</keyword>
<accession>A0A2M9ZGT9</accession>
<proteinExistence type="predicted"/>
<feature type="transmembrane region" description="Helical" evidence="1">
    <location>
        <begin position="57"/>
        <end position="77"/>
    </location>
</feature>